<name>A0AAV7W3W7_PLEWA</name>
<feature type="region of interest" description="Disordered" evidence="1">
    <location>
        <begin position="1"/>
        <end position="60"/>
    </location>
</feature>
<evidence type="ECO:0000256" key="1">
    <source>
        <dbReference type="SAM" id="MobiDB-lite"/>
    </source>
</evidence>
<protein>
    <submittedName>
        <fullName evidence="2">Uncharacterized protein</fullName>
    </submittedName>
</protein>
<proteinExistence type="predicted"/>
<feature type="region of interest" description="Disordered" evidence="1">
    <location>
        <begin position="75"/>
        <end position="105"/>
    </location>
</feature>
<dbReference type="AlphaFoldDB" id="A0AAV7W3W7"/>
<sequence>MDRVGPLKVEPVVKKKNQKKKSKATGEGPSAKKGKPLRNKTEEMTQENSEGDRLKRKRTVTPLVDITMKLQNVRVPASVESDTTLNQPACDERTSRNKQRAHEEV</sequence>
<evidence type="ECO:0000313" key="3">
    <source>
        <dbReference type="Proteomes" id="UP001066276"/>
    </source>
</evidence>
<reference evidence="2" key="1">
    <citation type="journal article" date="2022" name="bioRxiv">
        <title>Sequencing and chromosome-scale assembly of the giantPleurodeles waltlgenome.</title>
        <authorList>
            <person name="Brown T."/>
            <person name="Elewa A."/>
            <person name="Iarovenko S."/>
            <person name="Subramanian E."/>
            <person name="Araus A.J."/>
            <person name="Petzold A."/>
            <person name="Susuki M."/>
            <person name="Suzuki K.-i.T."/>
            <person name="Hayashi T."/>
            <person name="Toyoda A."/>
            <person name="Oliveira C."/>
            <person name="Osipova E."/>
            <person name="Leigh N.D."/>
            <person name="Simon A."/>
            <person name="Yun M.H."/>
        </authorList>
    </citation>
    <scope>NUCLEOTIDE SEQUENCE</scope>
    <source>
        <strain evidence="2">20211129_DDA</strain>
        <tissue evidence="2">Liver</tissue>
    </source>
</reference>
<feature type="compositionally biased region" description="Basic residues" evidence="1">
    <location>
        <begin position="14"/>
        <end position="23"/>
    </location>
</feature>
<gene>
    <name evidence="2" type="ORF">NDU88_004053</name>
</gene>
<feature type="compositionally biased region" description="Basic and acidic residues" evidence="1">
    <location>
        <begin position="90"/>
        <end position="105"/>
    </location>
</feature>
<keyword evidence="3" id="KW-1185">Reference proteome</keyword>
<dbReference type="Proteomes" id="UP001066276">
    <property type="component" value="Chromosome 1_2"/>
</dbReference>
<dbReference type="EMBL" id="JANPWB010000002">
    <property type="protein sequence ID" value="KAJ1208670.1"/>
    <property type="molecule type" value="Genomic_DNA"/>
</dbReference>
<organism evidence="2 3">
    <name type="scientific">Pleurodeles waltl</name>
    <name type="common">Iberian ribbed newt</name>
    <dbReference type="NCBI Taxonomy" id="8319"/>
    <lineage>
        <taxon>Eukaryota</taxon>
        <taxon>Metazoa</taxon>
        <taxon>Chordata</taxon>
        <taxon>Craniata</taxon>
        <taxon>Vertebrata</taxon>
        <taxon>Euteleostomi</taxon>
        <taxon>Amphibia</taxon>
        <taxon>Batrachia</taxon>
        <taxon>Caudata</taxon>
        <taxon>Salamandroidea</taxon>
        <taxon>Salamandridae</taxon>
        <taxon>Pleurodelinae</taxon>
        <taxon>Pleurodeles</taxon>
    </lineage>
</organism>
<accession>A0AAV7W3W7</accession>
<comment type="caution">
    <text evidence="2">The sequence shown here is derived from an EMBL/GenBank/DDBJ whole genome shotgun (WGS) entry which is preliminary data.</text>
</comment>
<evidence type="ECO:0000313" key="2">
    <source>
        <dbReference type="EMBL" id="KAJ1208670.1"/>
    </source>
</evidence>